<dbReference type="InterPro" id="IPR008271">
    <property type="entry name" value="Ser/Thr_kinase_AS"/>
</dbReference>
<evidence type="ECO:0000313" key="2">
    <source>
        <dbReference type="EMBL" id="KAF6157450.1"/>
    </source>
</evidence>
<protein>
    <recommendedName>
        <fullName evidence="1">Protein kinase domain-containing protein</fullName>
    </recommendedName>
</protein>
<dbReference type="SUPFAM" id="SSF56112">
    <property type="entry name" value="Protein kinase-like (PK-like)"/>
    <property type="match status" value="1"/>
</dbReference>
<dbReference type="AlphaFoldDB" id="A0A7J7MRP6"/>
<dbReference type="GO" id="GO:0004672">
    <property type="term" value="F:protein kinase activity"/>
    <property type="evidence" value="ECO:0007669"/>
    <property type="project" value="InterPro"/>
</dbReference>
<accession>A0A7J7MRP6</accession>
<comment type="caution">
    <text evidence="2">The sequence shown here is derived from an EMBL/GenBank/DDBJ whole genome shotgun (WGS) entry which is preliminary data.</text>
</comment>
<name>A0A7J7MRP6_9MAGN</name>
<feature type="non-terminal residue" evidence="2">
    <location>
        <position position="1"/>
    </location>
</feature>
<dbReference type="PROSITE" id="PS50011">
    <property type="entry name" value="PROTEIN_KINASE_DOM"/>
    <property type="match status" value="1"/>
</dbReference>
<dbReference type="Proteomes" id="UP000541444">
    <property type="component" value="Unassembled WGS sequence"/>
</dbReference>
<gene>
    <name evidence="2" type="ORF">GIB67_004388</name>
</gene>
<evidence type="ECO:0000259" key="1">
    <source>
        <dbReference type="PROSITE" id="PS50011"/>
    </source>
</evidence>
<dbReference type="Gene3D" id="1.10.510.10">
    <property type="entry name" value="Transferase(Phosphotransferase) domain 1"/>
    <property type="match status" value="1"/>
</dbReference>
<evidence type="ECO:0000313" key="3">
    <source>
        <dbReference type="Proteomes" id="UP000541444"/>
    </source>
</evidence>
<sequence>GPQHLSWSIRIKVAIGAAKGVSFLHNVESQVIYRDFKAANILLDASQPVIPLDIAGFDDHHGFRVVCQKLRQSKACEYVF</sequence>
<organism evidence="2 3">
    <name type="scientific">Kingdonia uniflora</name>
    <dbReference type="NCBI Taxonomy" id="39325"/>
    <lineage>
        <taxon>Eukaryota</taxon>
        <taxon>Viridiplantae</taxon>
        <taxon>Streptophyta</taxon>
        <taxon>Embryophyta</taxon>
        <taxon>Tracheophyta</taxon>
        <taxon>Spermatophyta</taxon>
        <taxon>Magnoliopsida</taxon>
        <taxon>Ranunculales</taxon>
        <taxon>Circaeasteraceae</taxon>
        <taxon>Kingdonia</taxon>
    </lineage>
</organism>
<dbReference type="OrthoDB" id="1741172at2759"/>
<dbReference type="GO" id="GO:0005524">
    <property type="term" value="F:ATP binding"/>
    <property type="evidence" value="ECO:0007669"/>
    <property type="project" value="InterPro"/>
</dbReference>
<proteinExistence type="predicted"/>
<reference evidence="2 3" key="1">
    <citation type="journal article" date="2020" name="IScience">
        <title>Genome Sequencing of the Endangered Kingdonia uniflora (Circaeasteraceae, Ranunculales) Reveals Potential Mechanisms of Evolutionary Specialization.</title>
        <authorList>
            <person name="Sun Y."/>
            <person name="Deng T."/>
            <person name="Zhang A."/>
            <person name="Moore M.J."/>
            <person name="Landis J.B."/>
            <person name="Lin N."/>
            <person name="Zhang H."/>
            <person name="Zhang X."/>
            <person name="Huang J."/>
            <person name="Zhang X."/>
            <person name="Sun H."/>
            <person name="Wang H."/>
        </authorList>
    </citation>
    <scope>NUCLEOTIDE SEQUENCE [LARGE SCALE GENOMIC DNA]</scope>
    <source>
        <strain evidence="2">TB1705</strain>
        <tissue evidence="2">Leaf</tissue>
    </source>
</reference>
<dbReference type="PANTHER" id="PTHR45621">
    <property type="entry name" value="OS01G0588500 PROTEIN-RELATED"/>
    <property type="match status" value="1"/>
</dbReference>
<feature type="domain" description="Protein kinase" evidence="1">
    <location>
        <begin position="1"/>
        <end position="80"/>
    </location>
</feature>
<dbReference type="InterPro" id="IPR000719">
    <property type="entry name" value="Prot_kinase_dom"/>
</dbReference>
<dbReference type="InterPro" id="IPR050823">
    <property type="entry name" value="Plant_Ser_Thr_Prot_Kinase"/>
</dbReference>
<dbReference type="PROSITE" id="PS00108">
    <property type="entry name" value="PROTEIN_KINASE_ST"/>
    <property type="match status" value="1"/>
</dbReference>
<keyword evidence="3" id="KW-1185">Reference proteome</keyword>
<dbReference type="InterPro" id="IPR011009">
    <property type="entry name" value="Kinase-like_dom_sf"/>
</dbReference>
<dbReference type="EMBL" id="JACGCM010001275">
    <property type="protein sequence ID" value="KAF6157450.1"/>
    <property type="molecule type" value="Genomic_DNA"/>
</dbReference>